<dbReference type="AlphaFoldDB" id="A0ABD3QXJ6"/>
<comment type="caution">
    <text evidence="1">The sequence shown here is derived from an EMBL/GenBank/DDBJ whole genome shotgun (WGS) entry which is preliminary data.</text>
</comment>
<gene>
    <name evidence="1" type="ORF">ACHAW5_008859</name>
</gene>
<name>A0ABD3QXJ6_9STRA</name>
<organism evidence="1 2">
    <name type="scientific">Stephanodiscus triporus</name>
    <dbReference type="NCBI Taxonomy" id="2934178"/>
    <lineage>
        <taxon>Eukaryota</taxon>
        <taxon>Sar</taxon>
        <taxon>Stramenopiles</taxon>
        <taxon>Ochrophyta</taxon>
        <taxon>Bacillariophyta</taxon>
        <taxon>Coscinodiscophyceae</taxon>
        <taxon>Thalassiosirophycidae</taxon>
        <taxon>Stephanodiscales</taxon>
        <taxon>Stephanodiscaceae</taxon>
        <taxon>Stephanodiscus</taxon>
    </lineage>
</organism>
<evidence type="ECO:0000313" key="2">
    <source>
        <dbReference type="Proteomes" id="UP001530315"/>
    </source>
</evidence>
<accession>A0ABD3QXJ6</accession>
<evidence type="ECO:0000313" key="1">
    <source>
        <dbReference type="EMBL" id="KAL3802755.1"/>
    </source>
</evidence>
<sequence>MDLNFIFDSTIDYSFAIWAPKRKSRRNPPSCLRTAPACVVDPCNDGHGCGRSLEIISPSSSEDTSSRSVTFADDVVSEVRSFPRYERESVPSLFYNRLDLQRFKHEARLERMRVQVIW</sequence>
<dbReference type="EMBL" id="JALLAZ020000135">
    <property type="protein sequence ID" value="KAL3802755.1"/>
    <property type="molecule type" value="Genomic_DNA"/>
</dbReference>
<dbReference type="Proteomes" id="UP001530315">
    <property type="component" value="Unassembled WGS sequence"/>
</dbReference>
<protein>
    <submittedName>
        <fullName evidence="1">Uncharacterized protein</fullName>
    </submittedName>
</protein>
<proteinExistence type="predicted"/>
<keyword evidence="2" id="KW-1185">Reference proteome</keyword>
<reference evidence="1 2" key="1">
    <citation type="submission" date="2024-10" db="EMBL/GenBank/DDBJ databases">
        <title>Updated reference genomes for cyclostephanoid diatoms.</title>
        <authorList>
            <person name="Roberts W.R."/>
            <person name="Alverson A.J."/>
        </authorList>
    </citation>
    <scope>NUCLEOTIDE SEQUENCE [LARGE SCALE GENOMIC DNA]</scope>
    <source>
        <strain evidence="1 2">AJA276-08</strain>
    </source>
</reference>